<gene>
    <name evidence="5" type="primary">LOC110705157</name>
</gene>
<dbReference type="PANTHER" id="PTHR47714">
    <property type="entry name" value="CRS1/YHBY DOMAIN CONTAINING PROTEIN, EXPRESSED"/>
    <property type="match status" value="1"/>
</dbReference>
<dbReference type="InterPro" id="IPR001890">
    <property type="entry name" value="RNA-binding_CRM"/>
</dbReference>
<accession>A0A803LPC5</accession>
<reference evidence="5" key="2">
    <citation type="submission" date="2021-03" db="UniProtKB">
        <authorList>
            <consortium name="EnsemblPlants"/>
        </authorList>
    </citation>
    <scope>IDENTIFICATION</scope>
</reference>
<dbReference type="Pfam" id="PF01985">
    <property type="entry name" value="CRS1_YhbY"/>
    <property type="match status" value="1"/>
</dbReference>
<evidence type="ECO:0000313" key="6">
    <source>
        <dbReference type="Proteomes" id="UP000596660"/>
    </source>
</evidence>
<dbReference type="RefSeq" id="XP_021738700.1">
    <property type="nucleotide sequence ID" value="XM_021883008.1"/>
</dbReference>
<dbReference type="GO" id="GO:0009507">
    <property type="term" value="C:chloroplast"/>
    <property type="evidence" value="ECO:0007669"/>
    <property type="project" value="TreeGrafter"/>
</dbReference>
<dbReference type="SMR" id="A0A803LPC5"/>
<dbReference type="Gramene" id="AUR62016804-RA">
    <property type="protein sequence ID" value="AUR62016804-RA:cds"/>
    <property type="gene ID" value="AUR62016804"/>
</dbReference>
<dbReference type="FunFam" id="3.30.110.60:FF:000004">
    <property type="entry name" value="RNA-binding CRS1 / YhbY (CRM) domain protein"/>
    <property type="match status" value="1"/>
</dbReference>
<dbReference type="KEGG" id="cqi:110705157"/>
<dbReference type="InterPro" id="IPR035920">
    <property type="entry name" value="YhbY-like_sf"/>
</dbReference>
<dbReference type="OMA" id="RTCPGEM"/>
<name>A0A803LPC5_CHEQI</name>
<dbReference type="Gene3D" id="3.30.110.60">
    <property type="entry name" value="YhbY-like"/>
    <property type="match status" value="1"/>
</dbReference>
<evidence type="ECO:0000256" key="1">
    <source>
        <dbReference type="ARBA" id="ARBA00022884"/>
    </source>
</evidence>
<dbReference type="SUPFAM" id="SSF75471">
    <property type="entry name" value="YhbY-like"/>
    <property type="match status" value="1"/>
</dbReference>
<dbReference type="PANTHER" id="PTHR47714:SF1">
    <property type="entry name" value="RNA-BINDING CRS1 _ YHBY (CRM) DOMAIN PROTEIN"/>
    <property type="match status" value="1"/>
</dbReference>
<feature type="domain" description="CRM" evidence="4">
    <location>
        <begin position="90"/>
        <end position="189"/>
    </location>
</feature>
<dbReference type="GeneID" id="110705157"/>
<evidence type="ECO:0000256" key="3">
    <source>
        <dbReference type="SAM" id="MobiDB-lite"/>
    </source>
</evidence>
<dbReference type="GO" id="GO:0003723">
    <property type="term" value="F:RNA binding"/>
    <property type="evidence" value="ECO:0007669"/>
    <property type="project" value="UniProtKB-UniRule"/>
</dbReference>
<dbReference type="PROSITE" id="PS51295">
    <property type="entry name" value="CRM"/>
    <property type="match status" value="1"/>
</dbReference>
<keyword evidence="1 2" id="KW-0694">RNA-binding</keyword>
<proteinExistence type="predicted"/>
<sequence>MATTATLTQFLLHRHIFRPLHLSTTVPFSLIHTPKLSFSLLKSQIQPLSSSFPLFCSLEENINLSNSEDSKENEATPEPKIAKIKVGDLPNLTVKEKKDLCSYANSLGDKLKSQQVGKSGVTDNVVFALSETLEANELLKLKIHRTCPGEMDDVVKQLELATGSVVVGQIGRTVIFYRPSLTKLEAEKKKERSRKLFDQKRERAQAAFMKREQFPKRPGGPGRGQFGYRRSEKVAS</sequence>
<evidence type="ECO:0000259" key="4">
    <source>
        <dbReference type="PROSITE" id="PS51295"/>
    </source>
</evidence>
<protein>
    <recommendedName>
        <fullName evidence="4">CRM domain-containing protein</fullName>
    </recommendedName>
</protein>
<organism evidence="5 6">
    <name type="scientific">Chenopodium quinoa</name>
    <name type="common">Quinoa</name>
    <dbReference type="NCBI Taxonomy" id="63459"/>
    <lineage>
        <taxon>Eukaryota</taxon>
        <taxon>Viridiplantae</taxon>
        <taxon>Streptophyta</taxon>
        <taxon>Embryophyta</taxon>
        <taxon>Tracheophyta</taxon>
        <taxon>Spermatophyta</taxon>
        <taxon>Magnoliopsida</taxon>
        <taxon>eudicotyledons</taxon>
        <taxon>Gunneridae</taxon>
        <taxon>Pentapetalae</taxon>
        <taxon>Caryophyllales</taxon>
        <taxon>Chenopodiaceae</taxon>
        <taxon>Chenopodioideae</taxon>
        <taxon>Atripliceae</taxon>
        <taxon>Chenopodium</taxon>
    </lineage>
</organism>
<dbReference type="AlphaFoldDB" id="A0A803LPC5"/>
<keyword evidence="6" id="KW-1185">Reference proteome</keyword>
<reference evidence="5" key="1">
    <citation type="journal article" date="2017" name="Nature">
        <title>The genome of Chenopodium quinoa.</title>
        <authorList>
            <person name="Jarvis D.E."/>
            <person name="Ho Y.S."/>
            <person name="Lightfoot D.J."/>
            <person name="Schmoeckel S.M."/>
            <person name="Li B."/>
            <person name="Borm T.J.A."/>
            <person name="Ohyanagi H."/>
            <person name="Mineta K."/>
            <person name="Michell C.T."/>
            <person name="Saber N."/>
            <person name="Kharbatia N.M."/>
            <person name="Rupper R.R."/>
            <person name="Sharp A.R."/>
            <person name="Dally N."/>
            <person name="Boughton B.A."/>
            <person name="Woo Y.H."/>
            <person name="Gao G."/>
            <person name="Schijlen E.G.W.M."/>
            <person name="Guo X."/>
            <person name="Momin A.A."/>
            <person name="Negrao S."/>
            <person name="Al-Babili S."/>
            <person name="Gehring C."/>
            <person name="Roessner U."/>
            <person name="Jung C."/>
            <person name="Murphy K."/>
            <person name="Arold S.T."/>
            <person name="Gojobori T."/>
            <person name="van der Linden C.G."/>
            <person name="van Loo E.N."/>
            <person name="Jellen E.N."/>
            <person name="Maughan P.J."/>
            <person name="Tester M."/>
        </authorList>
    </citation>
    <scope>NUCLEOTIDE SEQUENCE [LARGE SCALE GENOMIC DNA]</scope>
    <source>
        <strain evidence="5">cv. PI 614886</strain>
    </source>
</reference>
<evidence type="ECO:0000313" key="5">
    <source>
        <dbReference type="EnsemblPlants" id="AUR62016804-RA:cds"/>
    </source>
</evidence>
<feature type="region of interest" description="Disordered" evidence="3">
    <location>
        <begin position="207"/>
        <end position="236"/>
    </location>
</feature>
<dbReference type="SMART" id="SM01103">
    <property type="entry name" value="CRS1_YhbY"/>
    <property type="match status" value="1"/>
</dbReference>
<dbReference type="EnsemblPlants" id="AUR62016804-RA">
    <property type="protein sequence ID" value="AUR62016804-RA:cds"/>
    <property type="gene ID" value="AUR62016804"/>
</dbReference>
<dbReference type="Proteomes" id="UP000596660">
    <property type="component" value="Unplaced"/>
</dbReference>
<dbReference type="OrthoDB" id="2020593at2759"/>
<evidence type="ECO:0000256" key="2">
    <source>
        <dbReference type="PROSITE-ProRule" id="PRU00626"/>
    </source>
</evidence>